<protein>
    <recommendedName>
        <fullName evidence="2 9">Exportin-T</fullName>
    </recommendedName>
    <alternativeName>
        <fullName evidence="7 9">Exportin(tRNA)</fullName>
    </alternativeName>
    <alternativeName>
        <fullName evidence="8 9">tRNA exportin</fullName>
    </alternativeName>
</protein>
<evidence type="ECO:0000313" key="12">
    <source>
        <dbReference type="Proteomes" id="UP001162131"/>
    </source>
</evidence>
<keyword evidence="12" id="KW-1185">Reference proteome</keyword>
<keyword evidence="5 9" id="KW-0694">RNA-binding</keyword>
<comment type="similarity">
    <text evidence="9">Belongs to the exportin family.</text>
</comment>
<comment type="function">
    <text evidence="9">tRNA nucleus export receptor which facilitates tRNA translocation across the nuclear pore complex.</text>
</comment>
<dbReference type="GO" id="GO:0016363">
    <property type="term" value="C:nuclear matrix"/>
    <property type="evidence" value="ECO:0007669"/>
    <property type="project" value="TreeGrafter"/>
</dbReference>
<evidence type="ECO:0000256" key="6">
    <source>
        <dbReference type="ARBA" id="ARBA00023242"/>
    </source>
</evidence>
<evidence type="ECO:0000313" key="11">
    <source>
        <dbReference type="EMBL" id="CAG9313755.1"/>
    </source>
</evidence>
<evidence type="ECO:0000256" key="7">
    <source>
        <dbReference type="ARBA" id="ARBA00029784"/>
    </source>
</evidence>
<evidence type="ECO:0000256" key="8">
    <source>
        <dbReference type="ARBA" id="ARBA00032199"/>
    </source>
</evidence>
<dbReference type="EMBL" id="CAJZBQ010000011">
    <property type="protein sequence ID" value="CAG9313755.1"/>
    <property type="molecule type" value="Genomic_DNA"/>
</dbReference>
<reference evidence="11" key="1">
    <citation type="submission" date="2021-09" db="EMBL/GenBank/DDBJ databases">
        <authorList>
            <consortium name="AG Swart"/>
            <person name="Singh M."/>
            <person name="Singh A."/>
            <person name="Seah K."/>
            <person name="Emmerich C."/>
        </authorList>
    </citation>
    <scope>NUCLEOTIDE SEQUENCE</scope>
    <source>
        <strain evidence="11">ATCC30299</strain>
    </source>
</reference>
<dbReference type="InterPro" id="IPR013598">
    <property type="entry name" value="Exportin-1/Importin-b-like"/>
</dbReference>
<dbReference type="Gene3D" id="1.25.10.10">
    <property type="entry name" value="Leucine-rich Repeat Variant"/>
    <property type="match status" value="1"/>
</dbReference>
<dbReference type="GO" id="GO:0005643">
    <property type="term" value="C:nuclear pore"/>
    <property type="evidence" value="ECO:0007669"/>
    <property type="project" value="TreeGrafter"/>
</dbReference>
<dbReference type="PANTHER" id="PTHR15952">
    <property type="entry name" value="EXPORTIN-T/LOS1"/>
    <property type="match status" value="1"/>
</dbReference>
<evidence type="ECO:0000256" key="2">
    <source>
        <dbReference type="ARBA" id="ARBA00018928"/>
    </source>
</evidence>
<gene>
    <name evidence="11" type="ORF">BSTOLATCC_MIC9559</name>
</gene>
<feature type="domain" description="Exportin-1/Importin-beta-like" evidence="10">
    <location>
        <begin position="106"/>
        <end position="247"/>
    </location>
</feature>
<name>A0AAU9IRB7_9CILI</name>
<dbReference type="InterPro" id="IPR040017">
    <property type="entry name" value="XPOT"/>
</dbReference>
<dbReference type="SUPFAM" id="SSF48371">
    <property type="entry name" value="ARM repeat"/>
    <property type="match status" value="1"/>
</dbReference>
<dbReference type="GO" id="GO:0005737">
    <property type="term" value="C:cytoplasm"/>
    <property type="evidence" value="ECO:0007669"/>
    <property type="project" value="UniProtKB-SubCell"/>
</dbReference>
<evidence type="ECO:0000256" key="4">
    <source>
        <dbReference type="ARBA" id="ARBA00022555"/>
    </source>
</evidence>
<proteinExistence type="inferred from homology"/>
<dbReference type="GO" id="GO:0000049">
    <property type="term" value="F:tRNA binding"/>
    <property type="evidence" value="ECO:0007669"/>
    <property type="project" value="UniProtKB-UniRule"/>
</dbReference>
<evidence type="ECO:0000256" key="9">
    <source>
        <dbReference type="RuleBase" id="RU366037"/>
    </source>
</evidence>
<keyword evidence="3 9" id="KW-0963">Cytoplasm</keyword>
<comment type="caution">
    <text evidence="11">The sequence shown here is derived from an EMBL/GenBank/DDBJ whole genome shotgun (WGS) entry which is preliminary data.</text>
</comment>
<evidence type="ECO:0000256" key="1">
    <source>
        <dbReference type="ARBA" id="ARBA00004496"/>
    </source>
</evidence>
<keyword evidence="9" id="KW-0813">Transport</keyword>
<organism evidence="11 12">
    <name type="scientific">Blepharisma stoltei</name>
    <dbReference type="NCBI Taxonomy" id="1481888"/>
    <lineage>
        <taxon>Eukaryota</taxon>
        <taxon>Sar</taxon>
        <taxon>Alveolata</taxon>
        <taxon>Ciliophora</taxon>
        <taxon>Postciliodesmatophora</taxon>
        <taxon>Heterotrichea</taxon>
        <taxon>Heterotrichida</taxon>
        <taxon>Blepharismidae</taxon>
        <taxon>Blepharisma</taxon>
    </lineage>
</organism>
<accession>A0AAU9IRB7</accession>
<evidence type="ECO:0000256" key="5">
    <source>
        <dbReference type="ARBA" id="ARBA00022884"/>
    </source>
</evidence>
<dbReference type="InterPro" id="IPR011989">
    <property type="entry name" value="ARM-like"/>
</dbReference>
<keyword evidence="4 9" id="KW-0820">tRNA-binding</keyword>
<keyword evidence="6 9" id="KW-0539">Nucleus</keyword>
<dbReference type="GO" id="GO:0031267">
    <property type="term" value="F:small GTPase binding"/>
    <property type="evidence" value="ECO:0007669"/>
    <property type="project" value="InterPro"/>
</dbReference>
<sequence>MSNLEQAILALYNSNLPLHAREQAIQITESAKSDLSLYSYALQKILELCLDNPNTLTLLFWYFQVIEEAFQARYSSFDAPTKEQIRNFLIFVIENRSDILEFHYGILNKFTLLYVRVIQNDYPQIWPEAFDFAIGRALKSSIHLKFFLTLLKIFNEEFEEQFFNSPDDRKPQLLEMKEKIRNQVIFQSSEIWQQTLKSDNIEFISATLQVMNLYISWIPSEVCVIFAPYLLSHASNTSCQIFALRCLESIVSRKMDPKKKLQIITQIQIIPYIKQINLDHIDPFSDYHKAIGILLNAIGANLVDSEEWSSVYALLAISMKFFNMTDITFSKITLGFMKKYIHYVKIKEFLQPPVPLTDQERQSINTICVAVMAKCQIPKEYQNCSLEVTEEEEEFYKYRAEIVDLFKKIVLIEPTQDTIFEYLITMTHTMIEILQTLTAGQAELPLFLLYNYAECINDFGVQLSTNTKYTALIKCILDSEIHKTTSRQVIKQYLELCVRFAAYFESQDGKLHFVKVLELLLKTIGNKDALISKHAIHMMLRLSQKISSSFVPFLQKIIEIIIDNIKQNLYDEESAKSSFRAIGSILGSKSMDIDAQSRTLENLVELMRIQITPHSLWCIAELLYGFNTKVPIDISSKISPVADWIVENISVLQRSQEYYPSFIYFSQKIIDIMEDDSSMYVKAIITILISSSSFDTLESLFNILSKVCIKYKSELNSTVSHEVAHSIVNYVINHVKKPIEAASEDARQIISIRKSFVKMIDIFLAKNVNFLSVEALNPFISYITEFAFSSIEENTPKTAINIYWKILDKATETSPYFDEFASFAFLTSSKLIQSGDLNIRSADAAQISMEIARLHLVLLNYMKLSNKETMFVETLKSIINPERLDTYFNALSASFVNQFNKDLEGRRNFIQNQQVMKAIILGSVEKK</sequence>
<dbReference type="Pfam" id="PF08389">
    <property type="entry name" value="Xpo1"/>
    <property type="match status" value="1"/>
</dbReference>
<dbReference type="InterPro" id="IPR016024">
    <property type="entry name" value="ARM-type_fold"/>
</dbReference>
<dbReference type="Proteomes" id="UP001162131">
    <property type="component" value="Unassembled WGS sequence"/>
</dbReference>
<evidence type="ECO:0000256" key="3">
    <source>
        <dbReference type="ARBA" id="ARBA00022490"/>
    </source>
</evidence>
<dbReference type="PANTHER" id="PTHR15952:SF11">
    <property type="entry name" value="EXPORTIN-T"/>
    <property type="match status" value="1"/>
</dbReference>
<comment type="subcellular location">
    <subcellularLocation>
        <location evidence="1 9">Cytoplasm</location>
    </subcellularLocation>
    <subcellularLocation>
        <location evidence="9">Nucleus</location>
    </subcellularLocation>
    <text evidence="9">Shuttles between the nucleus and the cytoplasm.</text>
</comment>
<evidence type="ECO:0000259" key="10">
    <source>
        <dbReference type="Pfam" id="PF08389"/>
    </source>
</evidence>
<dbReference type="AlphaFoldDB" id="A0AAU9IRB7"/>
<dbReference type="GO" id="GO:0071528">
    <property type="term" value="P:tRNA re-export from nucleus"/>
    <property type="evidence" value="ECO:0007669"/>
    <property type="project" value="UniProtKB-UniRule"/>
</dbReference>